<name>A0A0I9SBL9_BACFG</name>
<evidence type="ECO:0000313" key="1">
    <source>
        <dbReference type="EMBL" id="KFX75537.1"/>
    </source>
</evidence>
<dbReference type="AlphaFoldDB" id="A0A0I9SBL9"/>
<proteinExistence type="predicted"/>
<gene>
    <name evidence="1" type="ORF">EE52_0206445</name>
</gene>
<dbReference type="PATRIC" id="fig|817.53.peg.1331"/>
<accession>A0A0I9SBL9</accession>
<comment type="caution">
    <text evidence="1">The sequence shown here is derived from an EMBL/GenBank/DDBJ whole genome shotgun (WGS) entry which is preliminary data.</text>
</comment>
<reference evidence="1" key="2">
    <citation type="submission" date="2014-07" db="EMBL/GenBank/DDBJ databases">
        <title>Genetics and epidemiology of antimicrobial resistance in B. fragilis group.</title>
        <authorList>
            <person name="Sydenham T.V."/>
            <person name="Hasman H."/>
            <person name="Kemp M."/>
            <person name="Justesen U.S."/>
        </authorList>
    </citation>
    <scope>NUCLEOTIDE SEQUENCE [LARGE SCALE GENOMIC DNA]</scope>
    <source>
        <strain evidence="1">DCMOUH0018B</strain>
    </source>
</reference>
<dbReference type="EMBL" id="JMZZ02000099">
    <property type="protein sequence ID" value="KFX75537.1"/>
    <property type="molecule type" value="Genomic_DNA"/>
</dbReference>
<organism evidence="1">
    <name type="scientific">Bacteroides fragilis</name>
    <dbReference type="NCBI Taxonomy" id="817"/>
    <lineage>
        <taxon>Bacteria</taxon>
        <taxon>Pseudomonadati</taxon>
        <taxon>Bacteroidota</taxon>
        <taxon>Bacteroidia</taxon>
        <taxon>Bacteroidales</taxon>
        <taxon>Bacteroidaceae</taxon>
        <taxon>Bacteroides</taxon>
    </lineage>
</organism>
<reference evidence="1" key="1">
    <citation type="book" date="2014" name="THE 24TH EUROPEAN CONGRESS OF CLINICAL MICROBIOLOGY AND INFECTIOUS DISEASES" publisher="ECCMID 2014" city="Barcelona, Spain">
        <title>Identification of resistance genes in three multidrug-resistant Bacteroides fragilis isolates by whole genome sequencing.</title>
        <editorList>
            <person name="Unknown"/>
            <person name="A."/>
        </editorList>
        <authorList>
            <person name="Sydenham T.V."/>
            <person name="Hasman H."/>
            <person name="Wang M."/>
            <person name="Soki J."/>
            <person name="Nagy E."/>
            <person name="Justesen U.S."/>
        </authorList>
    </citation>
    <scope>NUCLEOTIDE SEQUENCE</scope>
    <source>
        <strain evidence="1">DCMOUH0018B</strain>
    </source>
</reference>
<sequence length="72" mass="8235">MGDTGVVKYLPVKFANSVICLAAYIISSGTPLSQERRFEKGFRAKKTIFTKKQGIFDLRFCKQAYYEAEVFQ</sequence>
<protein>
    <submittedName>
        <fullName evidence="1">Uncharacterized protein</fullName>
    </submittedName>
</protein>